<dbReference type="SUPFAM" id="SSF49464">
    <property type="entry name" value="Carboxypeptidase regulatory domain-like"/>
    <property type="match status" value="1"/>
</dbReference>
<evidence type="ECO:0000313" key="2">
    <source>
        <dbReference type="EMBL" id="OZV71016.1"/>
    </source>
</evidence>
<dbReference type="OrthoDB" id="1223654at2"/>
<reference evidence="2 3" key="1">
    <citation type="submission" date="2017-05" db="EMBL/GenBank/DDBJ databases">
        <title>The draft genome sequence of Idiomarina salinarum WNB302.</title>
        <authorList>
            <person name="Sun Y."/>
            <person name="Chen B."/>
            <person name="Du Z."/>
        </authorList>
    </citation>
    <scope>NUCLEOTIDE SEQUENCE [LARGE SCALE GENOMIC DNA]</scope>
    <source>
        <strain evidence="2 3">WNB302</strain>
    </source>
</reference>
<feature type="signal peptide" evidence="1">
    <location>
        <begin position="1"/>
        <end position="23"/>
    </location>
</feature>
<keyword evidence="1" id="KW-0732">Signal</keyword>
<accession>A0A265V0E9</accession>
<protein>
    <recommendedName>
        <fullName evidence="4">Carboxypeptidase-like regulatory domain-containing protein</fullName>
    </recommendedName>
</protein>
<dbReference type="RefSeq" id="WP_094967090.1">
    <property type="nucleotide sequence ID" value="NZ_NGJN01000001.1"/>
</dbReference>
<keyword evidence="3" id="KW-1185">Reference proteome</keyword>
<dbReference type="AlphaFoldDB" id="A0A265V0E9"/>
<dbReference type="Pfam" id="PF13715">
    <property type="entry name" value="CarbopepD_reg_2"/>
    <property type="match status" value="1"/>
</dbReference>
<organism evidence="2 3">
    <name type="scientific">Winogradskyella aurantia</name>
    <dbReference type="NCBI Taxonomy" id="1915063"/>
    <lineage>
        <taxon>Bacteria</taxon>
        <taxon>Pseudomonadati</taxon>
        <taxon>Bacteroidota</taxon>
        <taxon>Flavobacteriia</taxon>
        <taxon>Flavobacteriales</taxon>
        <taxon>Flavobacteriaceae</taxon>
        <taxon>Winogradskyella</taxon>
    </lineage>
</organism>
<dbReference type="EMBL" id="NGJN01000001">
    <property type="protein sequence ID" value="OZV71016.1"/>
    <property type="molecule type" value="Genomic_DNA"/>
</dbReference>
<comment type="caution">
    <text evidence="2">The sequence shown here is derived from an EMBL/GenBank/DDBJ whole genome shotgun (WGS) entry which is preliminary data.</text>
</comment>
<gene>
    <name evidence="2" type="ORF">CA834_02560</name>
</gene>
<evidence type="ECO:0000256" key="1">
    <source>
        <dbReference type="SAM" id="SignalP"/>
    </source>
</evidence>
<feature type="chain" id="PRO_5012966986" description="Carboxypeptidase-like regulatory domain-containing protein" evidence="1">
    <location>
        <begin position="24"/>
        <end position="337"/>
    </location>
</feature>
<sequence>MINKLCLLIFSLPLLSLSQTLTGRVIDKVTQDPIETVSVYFDNTTIGTTTDENGDFVITYSDAVQSTLVISFLGYEKVLIADYRNRDTIFIELEEASNLLDEVYLEYDDGLSRRQKLRLFRKEFLGRSSFGRSCKILNENDLTLRYNQRYKALYASSRVPLKVKNRALQYEVSYDIIDFEVQYRIVNLETQNFVPNSVSYQGTAFYKDLEKSKKKKVLKNRQKAYRGSVQHFMRSLFNKNLKEEGYSIFFGGFAVNEWAYFSVENLDESDFKKVSLKDRVNILFNKEAQSEIKLSVEEFFVDEYGNYAPILGVYFIGAMGGQRLGDTLPSDYGITKE</sequence>
<dbReference type="Gene3D" id="2.60.40.1120">
    <property type="entry name" value="Carboxypeptidase-like, regulatory domain"/>
    <property type="match status" value="1"/>
</dbReference>
<name>A0A265V0E9_9FLAO</name>
<dbReference type="Proteomes" id="UP000216840">
    <property type="component" value="Unassembled WGS sequence"/>
</dbReference>
<dbReference type="InterPro" id="IPR008969">
    <property type="entry name" value="CarboxyPept-like_regulatory"/>
</dbReference>
<evidence type="ECO:0008006" key="4">
    <source>
        <dbReference type="Google" id="ProtNLM"/>
    </source>
</evidence>
<evidence type="ECO:0000313" key="3">
    <source>
        <dbReference type="Proteomes" id="UP000216840"/>
    </source>
</evidence>
<proteinExistence type="predicted"/>